<organism evidence="2">
    <name type="scientific">Oppiella nova</name>
    <dbReference type="NCBI Taxonomy" id="334625"/>
    <lineage>
        <taxon>Eukaryota</taxon>
        <taxon>Metazoa</taxon>
        <taxon>Ecdysozoa</taxon>
        <taxon>Arthropoda</taxon>
        <taxon>Chelicerata</taxon>
        <taxon>Arachnida</taxon>
        <taxon>Acari</taxon>
        <taxon>Acariformes</taxon>
        <taxon>Sarcoptiformes</taxon>
        <taxon>Oribatida</taxon>
        <taxon>Brachypylina</taxon>
        <taxon>Oppioidea</taxon>
        <taxon>Oppiidae</taxon>
        <taxon>Oppiella</taxon>
    </lineage>
</organism>
<keyword evidence="1" id="KW-1133">Transmembrane helix</keyword>
<accession>A0A7R9MMC2</accession>
<feature type="transmembrane region" description="Helical" evidence="1">
    <location>
        <begin position="65"/>
        <end position="82"/>
    </location>
</feature>
<feature type="transmembrane region" description="Helical" evidence="1">
    <location>
        <begin position="12"/>
        <end position="34"/>
    </location>
</feature>
<dbReference type="Proteomes" id="UP000728032">
    <property type="component" value="Unassembled WGS sequence"/>
</dbReference>
<evidence type="ECO:0000313" key="3">
    <source>
        <dbReference type="Proteomes" id="UP000728032"/>
    </source>
</evidence>
<gene>
    <name evidence="2" type="ORF">ONB1V03_LOCUS19520</name>
</gene>
<dbReference type="EMBL" id="OC944932">
    <property type="protein sequence ID" value="CAD7662960.1"/>
    <property type="molecule type" value="Genomic_DNA"/>
</dbReference>
<evidence type="ECO:0000313" key="2">
    <source>
        <dbReference type="EMBL" id="CAD7662960.1"/>
    </source>
</evidence>
<feature type="non-terminal residue" evidence="2">
    <location>
        <position position="118"/>
    </location>
</feature>
<evidence type="ECO:0000256" key="1">
    <source>
        <dbReference type="SAM" id="Phobius"/>
    </source>
</evidence>
<dbReference type="EMBL" id="CAJPVJ010030107">
    <property type="protein sequence ID" value="CAG2180097.1"/>
    <property type="molecule type" value="Genomic_DNA"/>
</dbReference>
<name>A0A7R9MMC2_9ACAR</name>
<reference evidence="2" key="1">
    <citation type="submission" date="2020-11" db="EMBL/GenBank/DDBJ databases">
        <authorList>
            <person name="Tran Van P."/>
        </authorList>
    </citation>
    <scope>NUCLEOTIDE SEQUENCE</scope>
</reference>
<sequence>MQQIFDNKNFIPIAIVACIIGVALHVVGMIGAYLEHYGLSISYAVLLTLSTIILIISCFRDKFNIIWLVFAVAFTLLAYSFAVDCRVQTIMHPVYDDITNNGQDVPRKGSNFNNYHSK</sequence>
<dbReference type="AlphaFoldDB" id="A0A7R9MMC2"/>
<feature type="transmembrane region" description="Helical" evidence="1">
    <location>
        <begin position="40"/>
        <end position="58"/>
    </location>
</feature>
<keyword evidence="1" id="KW-0472">Membrane</keyword>
<protein>
    <submittedName>
        <fullName evidence="2">Uncharacterized protein</fullName>
    </submittedName>
</protein>
<keyword evidence="3" id="KW-1185">Reference proteome</keyword>
<keyword evidence="1" id="KW-0812">Transmembrane</keyword>
<proteinExistence type="predicted"/>